<protein>
    <recommendedName>
        <fullName evidence="10">Indole-diterpene biosynthesis protein PaxU</fullName>
    </recommendedName>
</protein>
<name>R4XPR3_TAPDE</name>
<evidence type="ECO:0000256" key="4">
    <source>
        <dbReference type="ARBA" id="ARBA00023136"/>
    </source>
</evidence>
<evidence type="ECO:0000256" key="2">
    <source>
        <dbReference type="ARBA" id="ARBA00022692"/>
    </source>
</evidence>
<evidence type="ECO:0008006" key="10">
    <source>
        <dbReference type="Google" id="ProtNLM"/>
    </source>
</evidence>
<keyword evidence="9" id="KW-1185">Reference proteome</keyword>
<dbReference type="PANTHER" id="PTHR12265:SF30">
    <property type="entry name" value="TRANSMEMBRANE PROTEIN 53"/>
    <property type="match status" value="1"/>
</dbReference>
<evidence type="ECO:0000256" key="5">
    <source>
        <dbReference type="ARBA" id="ARBA00023242"/>
    </source>
</evidence>
<dbReference type="InterPro" id="IPR008547">
    <property type="entry name" value="DUF829_TMEM53"/>
</dbReference>
<organism evidence="8 9">
    <name type="scientific">Taphrina deformans (strain PYCC 5710 / ATCC 11124 / CBS 356.35 / IMI 108563 / JCM 9778 / NBRC 8474)</name>
    <name type="common">Peach leaf curl fungus</name>
    <name type="synonym">Lalaria deformans</name>
    <dbReference type="NCBI Taxonomy" id="1097556"/>
    <lineage>
        <taxon>Eukaryota</taxon>
        <taxon>Fungi</taxon>
        <taxon>Dikarya</taxon>
        <taxon>Ascomycota</taxon>
        <taxon>Taphrinomycotina</taxon>
        <taxon>Taphrinomycetes</taxon>
        <taxon>Taphrinales</taxon>
        <taxon>Taphrinaceae</taxon>
        <taxon>Taphrina</taxon>
    </lineage>
</organism>
<dbReference type="AlphaFoldDB" id="R4XPR3"/>
<reference evidence="8 9" key="1">
    <citation type="journal article" date="2013" name="MBio">
        <title>Genome sequencing of the plant pathogen Taphrina deformans, the causal agent of peach leaf curl.</title>
        <authorList>
            <person name="Cisse O.H."/>
            <person name="Almeida J.M.G.C.F."/>
            <person name="Fonseca A."/>
            <person name="Kumar A.A."/>
            <person name="Salojaervi J."/>
            <person name="Overmyer K."/>
            <person name="Hauser P.M."/>
            <person name="Pagni M."/>
        </authorList>
    </citation>
    <scope>NUCLEOTIDE SEQUENCE [LARGE SCALE GENOMIC DNA]</scope>
    <source>
        <strain evidence="9">PYCC 5710 / ATCC 11124 / CBS 356.35 / IMI 108563 / JCM 9778 / NBRC 8474</strain>
    </source>
</reference>
<comment type="subcellular location">
    <subcellularLocation>
        <location evidence="6">Endomembrane system</location>
        <topology evidence="6">Single-pass membrane protein</topology>
    </subcellularLocation>
    <subcellularLocation>
        <location evidence="1">Nucleus membrane</location>
    </subcellularLocation>
</comment>
<comment type="caution">
    <text evidence="8">The sequence shown here is derived from an EMBL/GenBank/DDBJ whole genome shotgun (WGS) entry which is preliminary data.</text>
</comment>
<dbReference type="GO" id="GO:0031965">
    <property type="term" value="C:nuclear membrane"/>
    <property type="evidence" value="ECO:0007669"/>
    <property type="project" value="UniProtKB-SubCell"/>
</dbReference>
<keyword evidence="3 7" id="KW-1133">Transmembrane helix</keyword>
<feature type="transmembrane region" description="Helical" evidence="7">
    <location>
        <begin position="169"/>
        <end position="194"/>
    </location>
</feature>
<proteinExistence type="predicted"/>
<evidence type="ECO:0000256" key="7">
    <source>
        <dbReference type="SAM" id="Phobius"/>
    </source>
</evidence>
<keyword evidence="2 7" id="KW-0812">Transmembrane</keyword>
<evidence type="ECO:0000313" key="8">
    <source>
        <dbReference type="EMBL" id="CCG85166.1"/>
    </source>
</evidence>
<accession>R4XPR3</accession>
<keyword evidence="4 7" id="KW-0472">Membrane</keyword>
<keyword evidence="5" id="KW-0539">Nucleus</keyword>
<dbReference type="PANTHER" id="PTHR12265">
    <property type="entry name" value="TRANSMEMBRANE PROTEIN 53"/>
    <property type="match status" value="1"/>
</dbReference>
<evidence type="ECO:0000256" key="3">
    <source>
        <dbReference type="ARBA" id="ARBA00022989"/>
    </source>
</evidence>
<evidence type="ECO:0000313" key="9">
    <source>
        <dbReference type="Proteomes" id="UP000013776"/>
    </source>
</evidence>
<dbReference type="Proteomes" id="UP000013776">
    <property type="component" value="Unassembled WGS sequence"/>
</dbReference>
<gene>
    <name evidence="8" type="ORF">TAPDE_000328</name>
</gene>
<dbReference type="EMBL" id="CAHR02000009">
    <property type="protein sequence ID" value="CCG85166.1"/>
    <property type="molecule type" value="Genomic_DNA"/>
</dbReference>
<sequence>MSSMKLGQQRLEDARPRSKELAFTALSQRFHFTPATALTTPHDPKHPKLILLFGWLGARLRHVQKYAIGYNKLYPSSPIIIVRSFPSDMRPLSKFGREFSALTVLLQLHNIDLTKSGNDVLLQSFSNGGCWSLSALMNRMDPYAVIRPRTVIFDSCPGRAKYIVFIRAFISAGNLGILGQAFWTPLITLVYFTWKFYCRIRGKDPFGERRREMLHKVCGQRRLYLYSRKDDLISHNDILHHANQVTEFHAGQEEVMTEEFVGSEHVAHMRLDEARYWRLVQHAWDPDSAGREVVQETGIEEEGKAQDEVVTAEVHAAEAAIGIAAGAAA</sequence>
<dbReference type="Pfam" id="PF05705">
    <property type="entry name" value="DUF829"/>
    <property type="match status" value="1"/>
</dbReference>
<evidence type="ECO:0000256" key="6">
    <source>
        <dbReference type="ARBA" id="ARBA00037847"/>
    </source>
</evidence>
<dbReference type="OrthoDB" id="77878at2759"/>
<dbReference type="VEuPathDB" id="FungiDB:TAPDE_000328"/>
<evidence type="ECO:0000256" key="1">
    <source>
        <dbReference type="ARBA" id="ARBA00004126"/>
    </source>
</evidence>